<dbReference type="EMBL" id="SJPP01000001">
    <property type="protein sequence ID" value="TWU14356.1"/>
    <property type="molecule type" value="Genomic_DNA"/>
</dbReference>
<evidence type="ECO:0000256" key="1">
    <source>
        <dbReference type="SAM" id="MobiDB-lite"/>
    </source>
</evidence>
<name>A0A5C6BT37_9PLAN</name>
<comment type="caution">
    <text evidence="2">The sequence shown here is derived from an EMBL/GenBank/DDBJ whole genome shotgun (WGS) entry which is preliminary data.</text>
</comment>
<protein>
    <submittedName>
        <fullName evidence="2">Uncharacterized protein</fullName>
    </submittedName>
</protein>
<keyword evidence="3" id="KW-1185">Reference proteome</keyword>
<dbReference type="Proteomes" id="UP000320735">
    <property type="component" value="Unassembled WGS sequence"/>
</dbReference>
<organism evidence="2 3">
    <name type="scientific">Symmachiella macrocystis</name>
    <dbReference type="NCBI Taxonomy" id="2527985"/>
    <lineage>
        <taxon>Bacteria</taxon>
        <taxon>Pseudomonadati</taxon>
        <taxon>Planctomycetota</taxon>
        <taxon>Planctomycetia</taxon>
        <taxon>Planctomycetales</taxon>
        <taxon>Planctomycetaceae</taxon>
        <taxon>Symmachiella</taxon>
    </lineage>
</organism>
<evidence type="ECO:0000313" key="2">
    <source>
        <dbReference type="EMBL" id="TWU14356.1"/>
    </source>
</evidence>
<dbReference type="AlphaFoldDB" id="A0A5C6BT37"/>
<feature type="region of interest" description="Disordered" evidence="1">
    <location>
        <begin position="1"/>
        <end position="23"/>
    </location>
</feature>
<sequence>MEWEEDRSSELRRQSCGDDQSSSAVIKRCYLLERVYKLTFYNCHPASREGEAPAEPHCGIWCGDFHGQGKQ</sequence>
<accession>A0A5C6BT37</accession>
<proteinExistence type="predicted"/>
<feature type="compositionally biased region" description="Basic and acidic residues" evidence="1">
    <location>
        <begin position="1"/>
        <end position="16"/>
    </location>
</feature>
<evidence type="ECO:0000313" key="3">
    <source>
        <dbReference type="Proteomes" id="UP000320735"/>
    </source>
</evidence>
<reference evidence="2 3" key="1">
    <citation type="submission" date="2019-02" db="EMBL/GenBank/DDBJ databases">
        <title>Deep-cultivation of Planctomycetes and their phenomic and genomic characterization uncovers novel biology.</title>
        <authorList>
            <person name="Wiegand S."/>
            <person name="Jogler M."/>
            <person name="Boedeker C."/>
            <person name="Pinto D."/>
            <person name="Vollmers J."/>
            <person name="Rivas-Marin E."/>
            <person name="Kohn T."/>
            <person name="Peeters S.H."/>
            <person name="Heuer A."/>
            <person name="Rast P."/>
            <person name="Oberbeckmann S."/>
            <person name="Bunk B."/>
            <person name="Jeske O."/>
            <person name="Meyerdierks A."/>
            <person name="Storesund J.E."/>
            <person name="Kallscheuer N."/>
            <person name="Luecker S."/>
            <person name="Lage O.M."/>
            <person name="Pohl T."/>
            <person name="Merkel B.J."/>
            <person name="Hornburger P."/>
            <person name="Mueller R.-W."/>
            <person name="Bruemmer F."/>
            <person name="Labrenz M."/>
            <person name="Spormann A.M."/>
            <person name="Op Den Camp H."/>
            <person name="Overmann J."/>
            <person name="Amann R."/>
            <person name="Jetten M.S.M."/>
            <person name="Mascher T."/>
            <person name="Medema M.H."/>
            <person name="Devos D.P."/>
            <person name="Kaster A.-K."/>
            <person name="Ovreas L."/>
            <person name="Rohde M."/>
            <person name="Galperin M.Y."/>
            <person name="Jogler C."/>
        </authorList>
    </citation>
    <scope>NUCLEOTIDE SEQUENCE [LARGE SCALE GENOMIC DNA]</scope>
    <source>
        <strain evidence="2 3">CA54</strain>
    </source>
</reference>
<gene>
    <name evidence="2" type="ORF">CA54_32010</name>
</gene>